<comment type="pathway">
    <text evidence="11">Cell wall biogenesis; peptidoglycan biosynthesis.</text>
</comment>
<dbReference type="PANTHER" id="PTHR30400:SF0">
    <property type="entry name" value="BIOSYNTHETIC PEPTIDOGLYCAN TRANSGLYCOSYLASE"/>
    <property type="match status" value="1"/>
</dbReference>
<reference evidence="15" key="1">
    <citation type="submission" date="2015-01" db="EMBL/GenBank/DDBJ databases">
        <title>Flavisolibacter sp./LCS9/ whole genome sequencing.</title>
        <authorList>
            <person name="Kim M.K."/>
            <person name="Srinivasan S."/>
            <person name="Lee J.-J."/>
        </authorList>
    </citation>
    <scope>NUCLEOTIDE SEQUENCE [LARGE SCALE GENOMIC DNA]</scope>
    <source>
        <strain evidence="15">LCS9</strain>
    </source>
</reference>
<dbReference type="EC" id="2.4.99.28" evidence="11"/>
<dbReference type="PATRIC" id="fig|1492898.3.peg.3529"/>
<dbReference type="GO" id="GO:0071555">
    <property type="term" value="P:cell wall organization"/>
    <property type="evidence" value="ECO:0007669"/>
    <property type="project" value="UniProtKB-KW"/>
</dbReference>
<protein>
    <recommendedName>
        <fullName evidence="11">Biosynthetic peptidoglycan transglycosylase</fullName>
        <ecNumber evidence="11">2.4.99.28</ecNumber>
    </recommendedName>
    <alternativeName>
        <fullName evidence="11">Glycan polymerase</fullName>
    </alternativeName>
    <alternativeName>
        <fullName evidence="11">Peptidoglycan glycosyltransferase MtgA</fullName>
        <shortName evidence="11">PGT</shortName>
    </alternativeName>
</protein>
<proteinExistence type="inferred from homology"/>
<dbReference type="InterPro" id="IPR023346">
    <property type="entry name" value="Lysozyme-like_dom_sf"/>
</dbReference>
<evidence type="ECO:0000313" key="14">
    <source>
        <dbReference type="EMBL" id="ANE53544.1"/>
    </source>
</evidence>
<comment type="similarity">
    <text evidence="11">Belongs to the glycosyltransferase 51 family.</text>
</comment>
<dbReference type="GO" id="GO:0009274">
    <property type="term" value="C:peptidoglycan-based cell wall"/>
    <property type="evidence" value="ECO:0007669"/>
    <property type="project" value="InterPro"/>
</dbReference>
<dbReference type="UniPathway" id="UPA00219"/>
<dbReference type="InterPro" id="IPR011812">
    <property type="entry name" value="Pep_trsgly"/>
</dbReference>
<dbReference type="HAMAP" id="MF_00766">
    <property type="entry name" value="PGT_MtgA"/>
    <property type="match status" value="1"/>
</dbReference>
<evidence type="ECO:0000256" key="10">
    <source>
        <dbReference type="ARBA" id="ARBA00023316"/>
    </source>
</evidence>
<dbReference type="KEGG" id="fla:SY85_16235"/>
<evidence type="ECO:0000256" key="7">
    <source>
        <dbReference type="ARBA" id="ARBA00022984"/>
    </source>
</evidence>
<keyword evidence="3 11" id="KW-0328">Glycosyltransferase</keyword>
<evidence type="ECO:0000256" key="12">
    <source>
        <dbReference type="SAM" id="MobiDB-lite"/>
    </source>
</evidence>
<evidence type="ECO:0000256" key="3">
    <source>
        <dbReference type="ARBA" id="ARBA00022676"/>
    </source>
</evidence>
<dbReference type="GO" id="GO:0008360">
    <property type="term" value="P:regulation of cell shape"/>
    <property type="evidence" value="ECO:0007669"/>
    <property type="project" value="UniProtKB-KW"/>
</dbReference>
<comment type="function">
    <text evidence="11">Peptidoglycan polymerase that catalyzes glycan chain elongation from lipid-linked precursors.</text>
</comment>
<keyword evidence="2" id="KW-0997">Cell inner membrane</keyword>
<dbReference type="Pfam" id="PF00912">
    <property type="entry name" value="Transgly"/>
    <property type="match status" value="1"/>
</dbReference>
<keyword evidence="6 11" id="KW-0133">Cell shape</keyword>
<dbReference type="GO" id="GO:0016763">
    <property type="term" value="F:pentosyltransferase activity"/>
    <property type="evidence" value="ECO:0007669"/>
    <property type="project" value="InterPro"/>
</dbReference>
<evidence type="ECO:0000256" key="2">
    <source>
        <dbReference type="ARBA" id="ARBA00022519"/>
    </source>
</evidence>
<dbReference type="NCBIfam" id="TIGR02070">
    <property type="entry name" value="mono_pep_trsgly"/>
    <property type="match status" value="1"/>
</dbReference>
<feature type="region of interest" description="Disordered" evidence="12">
    <location>
        <begin position="209"/>
        <end position="235"/>
    </location>
</feature>
<dbReference type="STRING" id="1492898.SY85_16235"/>
<sequence length="235" mass="26634">MVLFLFLSQLFYIIILKWVNPPITITQLSSWVSGDGLKRDYVGGDELSLQMKLAVIASEDQLFPDHGGFDWKSINKAVTHNEKKPQRIRGASTISQQVAKNVFLWQGRSWIRKGLEMYFTKMIELIWGKKRILEVYLNVIEMGKGVYGAEAAAQAYFKKPAAKLSRKEAAMIAACLPNPKKYTVKPLSPYVAIKSGWVQRQMDNLEGDEDIQAVINKARPEGAKQNNEQGTRKKE</sequence>
<keyword evidence="10 11" id="KW-0961">Cell wall biogenesis/degradation</keyword>
<organism evidence="14 15">
    <name type="scientific">Flavisolibacter tropicus</name>
    <dbReference type="NCBI Taxonomy" id="1492898"/>
    <lineage>
        <taxon>Bacteria</taxon>
        <taxon>Pseudomonadati</taxon>
        <taxon>Bacteroidota</taxon>
        <taxon>Chitinophagia</taxon>
        <taxon>Chitinophagales</taxon>
        <taxon>Chitinophagaceae</taxon>
        <taxon>Flavisolibacter</taxon>
    </lineage>
</organism>
<keyword evidence="1 11" id="KW-1003">Cell membrane</keyword>
<dbReference type="Gene3D" id="1.10.3810.10">
    <property type="entry name" value="Biosynthetic peptidoglycan transglycosylase-like"/>
    <property type="match status" value="1"/>
</dbReference>
<evidence type="ECO:0000256" key="6">
    <source>
        <dbReference type="ARBA" id="ARBA00022960"/>
    </source>
</evidence>
<dbReference type="PANTHER" id="PTHR30400">
    <property type="entry name" value="MONOFUNCTIONAL BIOSYNTHETIC PEPTIDOGLYCAN TRANSGLYCOSYLASE"/>
    <property type="match status" value="1"/>
</dbReference>
<reference evidence="14 15" key="2">
    <citation type="journal article" date="2016" name="Int. J. Syst. Evol. Microbiol.">
        <title>Flavisolibacter tropicus sp. nov., isolated from tropical soil.</title>
        <authorList>
            <person name="Lee J.J."/>
            <person name="Kang M.S."/>
            <person name="Kim G.S."/>
            <person name="Lee C.S."/>
            <person name="Lim S."/>
            <person name="Lee J."/>
            <person name="Roh S.H."/>
            <person name="Kang H."/>
            <person name="Ha J.M."/>
            <person name="Bae S."/>
            <person name="Jung H.Y."/>
            <person name="Kim M.K."/>
        </authorList>
    </citation>
    <scope>NUCLEOTIDE SEQUENCE [LARGE SCALE GENOMIC DNA]</scope>
    <source>
        <strain evidence="14 15">LCS9</strain>
    </source>
</reference>
<dbReference type="GO" id="GO:0008955">
    <property type="term" value="F:peptidoglycan glycosyltransferase activity"/>
    <property type="evidence" value="ECO:0007669"/>
    <property type="project" value="UniProtKB-UniRule"/>
</dbReference>
<keyword evidence="5 11" id="KW-0812">Transmembrane</keyword>
<dbReference type="InterPro" id="IPR036950">
    <property type="entry name" value="PBP_transglycosylase"/>
</dbReference>
<dbReference type="AlphaFoldDB" id="A0A172U338"/>
<evidence type="ECO:0000256" key="1">
    <source>
        <dbReference type="ARBA" id="ARBA00022475"/>
    </source>
</evidence>
<dbReference type="EMBL" id="CP011390">
    <property type="protein sequence ID" value="ANE53544.1"/>
    <property type="molecule type" value="Genomic_DNA"/>
</dbReference>
<keyword evidence="9 11" id="KW-0472">Membrane</keyword>
<keyword evidence="15" id="KW-1185">Reference proteome</keyword>
<feature type="domain" description="Glycosyl transferase family 51" evidence="13">
    <location>
        <begin position="35"/>
        <end position="186"/>
    </location>
</feature>
<keyword evidence="8 11" id="KW-1133">Transmembrane helix</keyword>
<name>A0A172U338_9BACT</name>
<dbReference type="Proteomes" id="UP000077177">
    <property type="component" value="Chromosome"/>
</dbReference>
<evidence type="ECO:0000256" key="5">
    <source>
        <dbReference type="ARBA" id="ARBA00022692"/>
    </source>
</evidence>
<accession>A0A172U338</accession>
<evidence type="ECO:0000256" key="11">
    <source>
        <dbReference type="HAMAP-Rule" id="MF_00766"/>
    </source>
</evidence>
<evidence type="ECO:0000256" key="4">
    <source>
        <dbReference type="ARBA" id="ARBA00022679"/>
    </source>
</evidence>
<dbReference type="GO" id="GO:0009252">
    <property type="term" value="P:peptidoglycan biosynthetic process"/>
    <property type="evidence" value="ECO:0007669"/>
    <property type="project" value="UniProtKB-UniRule"/>
</dbReference>
<dbReference type="GO" id="GO:0005886">
    <property type="term" value="C:plasma membrane"/>
    <property type="evidence" value="ECO:0007669"/>
    <property type="project" value="UniProtKB-SubCell"/>
</dbReference>
<evidence type="ECO:0000256" key="8">
    <source>
        <dbReference type="ARBA" id="ARBA00022989"/>
    </source>
</evidence>
<evidence type="ECO:0000313" key="15">
    <source>
        <dbReference type="Proteomes" id="UP000077177"/>
    </source>
</evidence>
<keyword evidence="4 11" id="KW-0808">Transferase</keyword>
<dbReference type="SUPFAM" id="SSF53955">
    <property type="entry name" value="Lysozyme-like"/>
    <property type="match status" value="1"/>
</dbReference>
<dbReference type="InterPro" id="IPR001264">
    <property type="entry name" value="Glyco_trans_51"/>
</dbReference>
<evidence type="ECO:0000259" key="13">
    <source>
        <dbReference type="Pfam" id="PF00912"/>
    </source>
</evidence>
<keyword evidence="7 11" id="KW-0573">Peptidoglycan synthesis</keyword>
<comment type="subcellular location">
    <subcellularLocation>
        <location evidence="11">Cell membrane</location>
        <topology evidence="11">Single-pass membrane protein</topology>
    </subcellularLocation>
</comment>
<comment type="catalytic activity">
    <reaction evidence="11">
        <text>[GlcNAc-(1-&gt;4)-Mur2Ac(oyl-L-Ala-gamma-D-Glu-L-Lys-D-Ala-D-Ala)](n)-di-trans,octa-cis-undecaprenyl diphosphate + beta-D-GlcNAc-(1-&gt;4)-Mur2Ac(oyl-L-Ala-gamma-D-Glu-L-Lys-D-Ala-D-Ala)-di-trans,octa-cis-undecaprenyl diphosphate = [GlcNAc-(1-&gt;4)-Mur2Ac(oyl-L-Ala-gamma-D-Glu-L-Lys-D-Ala-D-Ala)](n+1)-di-trans,octa-cis-undecaprenyl diphosphate + di-trans,octa-cis-undecaprenyl diphosphate + H(+)</text>
        <dbReference type="Rhea" id="RHEA:23708"/>
        <dbReference type="Rhea" id="RHEA-COMP:9602"/>
        <dbReference type="Rhea" id="RHEA-COMP:9603"/>
        <dbReference type="ChEBI" id="CHEBI:15378"/>
        <dbReference type="ChEBI" id="CHEBI:58405"/>
        <dbReference type="ChEBI" id="CHEBI:60033"/>
        <dbReference type="ChEBI" id="CHEBI:78435"/>
        <dbReference type="EC" id="2.4.99.28"/>
    </reaction>
</comment>
<evidence type="ECO:0000256" key="9">
    <source>
        <dbReference type="ARBA" id="ARBA00023136"/>
    </source>
</evidence>
<gene>
    <name evidence="11" type="primary">mtgA</name>
    <name evidence="14" type="ORF">SY85_16235</name>
</gene>